<organism evidence="2 3">
    <name type="scientific">Glaesserella parasuis serovar 5 (strain SH0165)</name>
    <name type="common">Haemophilus parasuis</name>
    <dbReference type="NCBI Taxonomy" id="557723"/>
    <lineage>
        <taxon>Bacteria</taxon>
        <taxon>Pseudomonadati</taxon>
        <taxon>Pseudomonadota</taxon>
        <taxon>Gammaproteobacteria</taxon>
        <taxon>Pasteurellales</taxon>
        <taxon>Pasteurellaceae</taxon>
        <taxon>Glaesserella</taxon>
    </lineage>
</organism>
<name>B8F3U6_GLAP5</name>
<keyword evidence="1" id="KW-0472">Membrane</keyword>
<dbReference type="AlphaFoldDB" id="B8F3U6"/>
<dbReference type="STRING" id="557723.HAPS_0314"/>
<dbReference type="EMBL" id="CP001321">
    <property type="protein sequence ID" value="ACL31999.1"/>
    <property type="molecule type" value="Genomic_DNA"/>
</dbReference>
<evidence type="ECO:0000313" key="2">
    <source>
        <dbReference type="EMBL" id="ACL31999.1"/>
    </source>
</evidence>
<feature type="transmembrane region" description="Helical" evidence="1">
    <location>
        <begin position="6"/>
        <end position="33"/>
    </location>
</feature>
<dbReference type="HOGENOM" id="CLU_3216927_0_0_6"/>
<keyword evidence="1" id="KW-1133">Transmembrane helix</keyword>
<keyword evidence="1" id="KW-0812">Transmembrane</keyword>
<keyword evidence="3" id="KW-1185">Reference proteome</keyword>
<evidence type="ECO:0000256" key="1">
    <source>
        <dbReference type="SAM" id="Phobius"/>
    </source>
</evidence>
<evidence type="ECO:0000313" key="3">
    <source>
        <dbReference type="Proteomes" id="UP000006743"/>
    </source>
</evidence>
<protein>
    <submittedName>
        <fullName evidence="2">Uncharacterized protein</fullName>
    </submittedName>
</protein>
<proteinExistence type="predicted"/>
<gene>
    <name evidence="2" type="ordered locus">HAPS_0314</name>
</gene>
<sequence length="44" mass="5283">MRLFNIFFLVGWAFMPDVYVIGFMLILWIVIIVGHKCPTYFRNT</sequence>
<accession>B8F3U6</accession>
<dbReference type="KEGG" id="hap:HAPS_0314"/>
<dbReference type="Proteomes" id="UP000006743">
    <property type="component" value="Chromosome"/>
</dbReference>
<reference evidence="2 3" key="1">
    <citation type="journal article" date="2009" name="J. Bacteriol.">
        <title>Complete genome sequence of Haemophilus parasuis SH0165.</title>
        <authorList>
            <person name="Yue M."/>
            <person name="Yang F."/>
            <person name="Yang J."/>
            <person name="Bei W."/>
            <person name="Cai X."/>
            <person name="Chen L."/>
            <person name="Dong J."/>
            <person name="Zhou R."/>
            <person name="Jin M."/>
            <person name="Jin Q."/>
            <person name="Chen H."/>
        </authorList>
    </citation>
    <scope>NUCLEOTIDE SEQUENCE [LARGE SCALE GENOMIC DNA]</scope>
    <source>
        <strain evidence="2 3">SH0165</strain>
    </source>
</reference>